<reference evidence="3" key="1">
    <citation type="submission" date="2021-02" db="EMBL/GenBank/DDBJ databases">
        <authorList>
            <person name="Nowell W R."/>
        </authorList>
    </citation>
    <scope>NUCLEOTIDE SEQUENCE</scope>
</reference>
<organism evidence="3 5">
    <name type="scientific">Rotaria sordida</name>
    <dbReference type="NCBI Taxonomy" id="392033"/>
    <lineage>
        <taxon>Eukaryota</taxon>
        <taxon>Metazoa</taxon>
        <taxon>Spiralia</taxon>
        <taxon>Gnathifera</taxon>
        <taxon>Rotifera</taxon>
        <taxon>Eurotatoria</taxon>
        <taxon>Bdelloidea</taxon>
        <taxon>Philodinida</taxon>
        <taxon>Philodinidae</taxon>
        <taxon>Rotaria</taxon>
    </lineage>
</organism>
<evidence type="ECO:0000313" key="1">
    <source>
        <dbReference type="EMBL" id="CAF0951490.1"/>
    </source>
</evidence>
<gene>
    <name evidence="3" type="ORF">JXQ802_LOCUS22034</name>
    <name evidence="4" type="ORF">OTI717_LOCUS33318</name>
    <name evidence="2" type="ORF">PYM288_LOCUS22066</name>
    <name evidence="1" type="ORF">RFH988_LOCUS11653</name>
</gene>
<dbReference type="EMBL" id="CAJOAX010010914">
    <property type="protein sequence ID" value="CAF4083495.1"/>
    <property type="molecule type" value="Genomic_DNA"/>
</dbReference>
<comment type="caution">
    <text evidence="3">The sequence shown here is derived from an EMBL/GenBank/DDBJ whole genome shotgun (WGS) entry which is preliminary data.</text>
</comment>
<protein>
    <submittedName>
        <fullName evidence="3">Uncharacterized protein</fullName>
    </submittedName>
</protein>
<dbReference type="Proteomes" id="UP000663882">
    <property type="component" value="Unassembled WGS sequence"/>
</dbReference>
<dbReference type="Proteomes" id="UP000663854">
    <property type="component" value="Unassembled WGS sequence"/>
</dbReference>
<dbReference type="AlphaFoldDB" id="A0A814T437"/>
<name>A0A814T437_9BILA</name>
<evidence type="ECO:0000313" key="5">
    <source>
        <dbReference type="Proteomes" id="UP000663870"/>
    </source>
</evidence>
<proteinExistence type="predicted"/>
<evidence type="ECO:0000313" key="4">
    <source>
        <dbReference type="EMBL" id="CAF4083495.1"/>
    </source>
</evidence>
<accession>A0A814T437</accession>
<dbReference type="Proteomes" id="UP000663870">
    <property type="component" value="Unassembled WGS sequence"/>
</dbReference>
<keyword evidence="5" id="KW-1185">Reference proteome</keyword>
<dbReference type="Proteomes" id="UP000663823">
    <property type="component" value="Unassembled WGS sequence"/>
</dbReference>
<dbReference type="EMBL" id="CAJNOO010000467">
    <property type="protein sequence ID" value="CAF0951490.1"/>
    <property type="molecule type" value="Genomic_DNA"/>
</dbReference>
<evidence type="ECO:0000313" key="3">
    <source>
        <dbReference type="EMBL" id="CAF1156747.1"/>
    </source>
</evidence>
<dbReference type="EMBL" id="CAJNOH010000919">
    <property type="protein sequence ID" value="CAF1147948.1"/>
    <property type="molecule type" value="Genomic_DNA"/>
</dbReference>
<dbReference type="EMBL" id="CAJNOL010000661">
    <property type="protein sequence ID" value="CAF1156747.1"/>
    <property type="molecule type" value="Genomic_DNA"/>
</dbReference>
<sequence length="93" mass="11237">MSDYPISSHFIYTIAKFLVILSHDTLNSKQLKNFEQCLSEYFKLLSLFYIRLLLLQKTHILNILDYTHKKHDGHQYKHYHNELYVEYLTSIIT</sequence>
<evidence type="ECO:0000313" key="2">
    <source>
        <dbReference type="EMBL" id="CAF1147948.1"/>
    </source>
</evidence>